<dbReference type="PANTHER" id="PTHR12110:SF21">
    <property type="entry name" value="XYLOSE ISOMERASE-LIKE TIM BARREL DOMAIN-CONTAINING PROTEIN"/>
    <property type="match status" value="1"/>
</dbReference>
<organism evidence="2 3">
    <name type="scientific">Handelsmanbacteria sp. (strain RIFCSPLOWO2_12_FULL_64_10)</name>
    <dbReference type="NCBI Taxonomy" id="1817868"/>
    <lineage>
        <taxon>Bacteria</taxon>
        <taxon>Candidatus Handelsmaniibacteriota</taxon>
    </lineage>
</organism>
<dbReference type="InterPro" id="IPR036237">
    <property type="entry name" value="Xyl_isomerase-like_sf"/>
</dbReference>
<protein>
    <recommendedName>
        <fullName evidence="1">Xylose isomerase-like TIM barrel domain-containing protein</fullName>
    </recommendedName>
</protein>
<dbReference type="AlphaFoldDB" id="A0A1F6D1S8"/>
<gene>
    <name evidence="2" type="ORF">A3F84_04495</name>
</gene>
<dbReference type="InterPro" id="IPR050312">
    <property type="entry name" value="IolE/XylAMocC-like"/>
</dbReference>
<sequence>MRLGAPVFVKTDDSAELARAHRRKGFRAAYCPKVSLSDPARVRAVRDAYTTEGVVIAEVGAWCNFIAPDPEVRRKNQAYVCERLALADEVGALCCVDYTGTFHPDSNTAPHPMNLTRDCFDLIVESARKIIDAVRPGRAKFTLEMMPAVFPDSADSYAELIAAVDRPALGVHLDPVNIITSPSRCFRNGEVIRECFEKLGRHVISCHGKDVTLKDSFIVEIRECRPGAGTLDYRAFLTELSRLPGDTPLMLEHLREEADYDLARDYVVSVAGELGLSF</sequence>
<evidence type="ECO:0000313" key="2">
    <source>
        <dbReference type="EMBL" id="OGG55389.1"/>
    </source>
</evidence>
<evidence type="ECO:0000313" key="3">
    <source>
        <dbReference type="Proteomes" id="UP000178606"/>
    </source>
</evidence>
<dbReference type="Gene3D" id="3.20.20.150">
    <property type="entry name" value="Divalent-metal-dependent TIM barrel enzymes"/>
    <property type="match status" value="1"/>
</dbReference>
<accession>A0A1F6D1S8</accession>
<reference evidence="2 3" key="1">
    <citation type="journal article" date="2016" name="Nat. Commun.">
        <title>Thousands of microbial genomes shed light on interconnected biogeochemical processes in an aquifer system.</title>
        <authorList>
            <person name="Anantharaman K."/>
            <person name="Brown C.T."/>
            <person name="Hug L.A."/>
            <person name="Sharon I."/>
            <person name="Castelle C.J."/>
            <person name="Probst A.J."/>
            <person name="Thomas B.C."/>
            <person name="Singh A."/>
            <person name="Wilkins M.J."/>
            <person name="Karaoz U."/>
            <person name="Brodie E.L."/>
            <person name="Williams K.H."/>
            <person name="Hubbard S.S."/>
            <person name="Banfield J.F."/>
        </authorList>
    </citation>
    <scope>NUCLEOTIDE SEQUENCE [LARGE SCALE GENOMIC DNA]</scope>
    <source>
        <strain evidence="3">RIFCSPLOWO2_12_FULL_64_10</strain>
    </source>
</reference>
<name>A0A1F6D1S8_HANXR</name>
<dbReference type="Proteomes" id="UP000178606">
    <property type="component" value="Unassembled WGS sequence"/>
</dbReference>
<dbReference type="SUPFAM" id="SSF51658">
    <property type="entry name" value="Xylose isomerase-like"/>
    <property type="match status" value="1"/>
</dbReference>
<dbReference type="InterPro" id="IPR013022">
    <property type="entry name" value="Xyl_isomerase-like_TIM-brl"/>
</dbReference>
<dbReference type="PANTHER" id="PTHR12110">
    <property type="entry name" value="HYDROXYPYRUVATE ISOMERASE"/>
    <property type="match status" value="1"/>
</dbReference>
<evidence type="ECO:0000259" key="1">
    <source>
        <dbReference type="Pfam" id="PF01261"/>
    </source>
</evidence>
<feature type="domain" description="Xylose isomerase-like TIM barrel" evidence="1">
    <location>
        <begin position="38"/>
        <end position="258"/>
    </location>
</feature>
<dbReference type="Pfam" id="PF01261">
    <property type="entry name" value="AP_endonuc_2"/>
    <property type="match status" value="1"/>
</dbReference>
<proteinExistence type="predicted"/>
<comment type="caution">
    <text evidence="2">The sequence shown here is derived from an EMBL/GenBank/DDBJ whole genome shotgun (WGS) entry which is preliminary data.</text>
</comment>
<dbReference type="EMBL" id="MFKF01000081">
    <property type="protein sequence ID" value="OGG55389.1"/>
    <property type="molecule type" value="Genomic_DNA"/>
</dbReference>